<dbReference type="InterPro" id="IPR016181">
    <property type="entry name" value="Acyl_CoA_acyltransferase"/>
</dbReference>
<dbReference type="InterPro" id="IPR000182">
    <property type="entry name" value="GNAT_dom"/>
</dbReference>
<evidence type="ECO:0000256" key="2">
    <source>
        <dbReference type="ARBA" id="ARBA00023315"/>
    </source>
</evidence>
<keyword evidence="2 4" id="KW-0012">Acyltransferase</keyword>
<proteinExistence type="predicted"/>
<evidence type="ECO:0000313" key="5">
    <source>
        <dbReference type="Proteomes" id="UP000316714"/>
    </source>
</evidence>
<dbReference type="PANTHER" id="PTHR43877">
    <property type="entry name" value="AMINOALKYLPHOSPHONATE N-ACETYLTRANSFERASE-RELATED-RELATED"/>
    <property type="match status" value="1"/>
</dbReference>
<sequence length="149" mass="15774">MADASPDFAVRPMTAADYDAVHALWQATPGVGLDPSDERAPTERYLQRNPGLSLVGVDSEGKIIAAVLCGHDGRRGYLSHMAVAPAARGAGLGRQLTEQCLAALAGQGVLKCNVRIFADNHAAAGFWRRMGFAPRQDLSVMQRTTAAGE</sequence>
<keyword evidence="1 4" id="KW-0808">Transferase</keyword>
<dbReference type="EMBL" id="SIHJ01000004">
    <property type="protein sequence ID" value="TWT31184.1"/>
    <property type="molecule type" value="Genomic_DNA"/>
</dbReference>
<protein>
    <submittedName>
        <fullName evidence="4">Acetyltransferase YpeA</fullName>
        <ecNumber evidence="4">2.3.1.-</ecNumber>
    </submittedName>
</protein>
<keyword evidence="5" id="KW-1185">Reference proteome</keyword>
<accession>A0A5C5UXW5</accession>
<evidence type="ECO:0000313" key="4">
    <source>
        <dbReference type="EMBL" id="TWT31184.1"/>
    </source>
</evidence>
<dbReference type="PROSITE" id="PS51186">
    <property type="entry name" value="GNAT"/>
    <property type="match status" value="1"/>
</dbReference>
<evidence type="ECO:0000256" key="1">
    <source>
        <dbReference type="ARBA" id="ARBA00022679"/>
    </source>
</evidence>
<dbReference type="Proteomes" id="UP000316714">
    <property type="component" value="Unassembled WGS sequence"/>
</dbReference>
<reference evidence="4 5" key="1">
    <citation type="submission" date="2019-02" db="EMBL/GenBank/DDBJ databases">
        <title>Deep-cultivation of Planctomycetes and their phenomic and genomic characterization uncovers novel biology.</title>
        <authorList>
            <person name="Wiegand S."/>
            <person name="Jogler M."/>
            <person name="Boedeker C."/>
            <person name="Pinto D."/>
            <person name="Vollmers J."/>
            <person name="Rivas-Marin E."/>
            <person name="Kohn T."/>
            <person name="Peeters S.H."/>
            <person name="Heuer A."/>
            <person name="Rast P."/>
            <person name="Oberbeckmann S."/>
            <person name="Bunk B."/>
            <person name="Jeske O."/>
            <person name="Meyerdierks A."/>
            <person name="Storesund J.E."/>
            <person name="Kallscheuer N."/>
            <person name="Luecker S."/>
            <person name="Lage O.M."/>
            <person name="Pohl T."/>
            <person name="Merkel B.J."/>
            <person name="Hornburger P."/>
            <person name="Mueller R.-W."/>
            <person name="Bruemmer F."/>
            <person name="Labrenz M."/>
            <person name="Spormann A.M."/>
            <person name="Op Den Camp H."/>
            <person name="Overmann J."/>
            <person name="Amann R."/>
            <person name="Jetten M.S.M."/>
            <person name="Mascher T."/>
            <person name="Medema M.H."/>
            <person name="Devos D.P."/>
            <person name="Kaster A.-K."/>
            <person name="Ovreas L."/>
            <person name="Rohde M."/>
            <person name="Galperin M.Y."/>
            <person name="Jogler C."/>
        </authorList>
    </citation>
    <scope>NUCLEOTIDE SEQUENCE [LARGE SCALE GENOMIC DNA]</scope>
    <source>
        <strain evidence="4 5">KOR34</strain>
    </source>
</reference>
<dbReference type="Gene3D" id="3.40.630.30">
    <property type="match status" value="1"/>
</dbReference>
<comment type="caution">
    <text evidence="4">The sequence shown here is derived from an EMBL/GenBank/DDBJ whole genome shotgun (WGS) entry which is preliminary data.</text>
</comment>
<gene>
    <name evidence="4" type="primary">ypeA</name>
    <name evidence="4" type="ORF">KOR34_45600</name>
</gene>
<dbReference type="AlphaFoldDB" id="A0A5C5UXW5"/>
<dbReference type="Pfam" id="PF00583">
    <property type="entry name" value="Acetyltransf_1"/>
    <property type="match status" value="1"/>
</dbReference>
<dbReference type="OrthoDB" id="1821130at2"/>
<organism evidence="4 5">
    <name type="scientific">Posidoniimonas corsicana</name>
    <dbReference type="NCBI Taxonomy" id="1938618"/>
    <lineage>
        <taxon>Bacteria</taxon>
        <taxon>Pseudomonadati</taxon>
        <taxon>Planctomycetota</taxon>
        <taxon>Planctomycetia</taxon>
        <taxon>Pirellulales</taxon>
        <taxon>Lacipirellulaceae</taxon>
        <taxon>Posidoniimonas</taxon>
    </lineage>
</organism>
<dbReference type="GO" id="GO:0016747">
    <property type="term" value="F:acyltransferase activity, transferring groups other than amino-acyl groups"/>
    <property type="evidence" value="ECO:0007669"/>
    <property type="project" value="InterPro"/>
</dbReference>
<dbReference type="SUPFAM" id="SSF55729">
    <property type="entry name" value="Acyl-CoA N-acyltransferases (Nat)"/>
    <property type="match status" value="1"/>
</dbReference>
<dbReference type="CDD" id="cd04301">
    <property type="entry name" value="NAT_SF"/>
    <property type="match status" value="1"/>
</dbReference>
<dbReference type="RefSeq" id="WP_146568371.1">
    <property type="nucleotide sequence ID" value="NZ_SIHJ01000004.1"/>
</dbReference>
<feature type="domain" description="N-acetyltransferase" evidence="3">
    <location>
        <begin position="8"/>
        <end position="146"/>
    </location>
</feature>
<dbReference type="InterPro" id="IPR050832">
    <property type="entry name" value="Bact_Acetyltransf"/>
</dbReference>
<evidence type="ECO:0000259" key="3">
    <source>
        <dbReference type="PROSITE" id="PS51186"/>
    </source>
</evidence>
<dbReference type="EC" id="2.3.1.-" evidence="4"/>
<name>A0A5C5UXW5_9BACT</name>